<dbReference type="Pfam" id="PF01636">
    <property type="entry name" value="APH"/>
    <property type="match status" value="1"/>
</dbReference>
<dbReference type="Gene3D" id="3.30.200.20">
    <property type="entry name" value="Phosphorylase Kinase, domain 1"/>
    <property type="match status" value="1"/>
</dbReference>
<dbReference type="OrthoDB" id="3806873at2"/>
<evidence type="ECO:0000313" key="2">
    <source>
        <dbReference type="EMBL" id="RUO36273.1"/>
    </source>
</evidence>
<dbReference type="InterPro" id="IPR002575">
    <property type="entry name" value="Aminoglycoside_PTrfase"/>
</dbReference>
<dbReference type="SUPFAM" id="SSF56112">
    <property type="entry name" value="Protein kinase-like (PK-like)"/>
    <property type="match status" value="1"/>
</dbReference>
<gene>
    <name evidence="2" type="ORF">CWE11_00175</name>
</gene>
<dbReference type="InterPro" id="IPR011009">
    <property type="entry name" value="Kinase-like_dom_sf"/>
</dbReference>
<dbReference type="PANTHER" id="PTHR47829:SF1">
    <property type="entry name" value="HAD FAMILY PHOSPHATASE"/>
    <property type="match status" value="1"/>
</dbReference>
<accession>A0A432WR64</accession>
<dbReference type="Gene3D" id="3.90.1200.10">
    <property type="match status" value="1"/>
</dbReference>
<dbReference type="CDD" id="cd05154">
    <property type="entry name" value="ACAD10_11_N-like"/>
    <property type="match status" value="1"/>
</dbReference>
<dbReference type="EMBL" id="PIPM01000001">
    <property type="protein sequence ID" value="RUO36273.1"/>
    <property type="molecule type" value="Genomic_DNA"/>
</dbReference>
<dbReference type="PANTHER" id="PTHR47829">
    <property type="entry name" value="HYDROLASE, PUTATIVE (AFU_ORTHOLOGUE AFUA_1G12880)-RELATED"/>
    <property type="match status" value="1"/>
</dbReference>
<proteinExistence type="predicted"/>
<dbReference type="InterPro" id="IPR041726">
    <property type="entry name" value="ACAD10_11_N"/>
</dbReference>
<feature type="domain" description="Aminoglycoside phosphotransferase" evidence="1">
    <location>
        <begin position="42"/>
        <end position="277"/>
    </location>
</feature>
<dbReference type="InterPro" id="IPR052898">
    <property type="entry name" value="ACAD10-like"/>
</dbReference>
<keyword evidence="3" id="KW-1185">Reference proteome</keyword>
<dbReference type="RefSeq" id="WP_126775585.1">
    <property type="nucleotide sequence ID" value="NZ_PIPM01000001.1"/>
</dbReference>
<comment type="caution">
    <text evidence="2">The sequence shown here is derived from an EMBL/GenBank/DDBJ whole genome shotgun (WGS) entry which is preliminary data.</text>
</comment>
<dbReference type="Proteomes" id="UP000288405">
    <property type="component" value="Unassembled WGS sequence"/>
</dbReference>
<keyword evidence="2" id="KW-0808">Transferase</keyword>
<dbReference type="GO" id="GO:0016740">
    <property type="term" value="F:transferase activity"/>
    <property type="evidence" value="ECO:0007669"/>
    <property type="project" value="UniProtKB-KW"/>
</dbReference>
<evidence type="ECO:0000313" key="3">
    <source>
        <dbReference type="Proteomes" id="UP000288405"/>
    </source>
</evidence>
<dbReference type="AlphaFoldDB" id="A0A432WR64"/>
<organism evidence="2 3">
    <name type="scientific">Aliidiomarina sanyensis</name>
    <dbReference type="NCBI Taxonomy" id="1249555"/>
    <lineage>
        <taxon>Bacteria</taxon>
        <taxon>Pseudomonadati</taxon>
        <taxon>Pseudomonadota</taxon>
        <taxon>Gammaproteobacteria</taxon>
        <taxon>Alteromonadales</taxon>
        <taxon>Idiomarinaceae</taxon>
        <taxon>Aliidiomarina</taxon>
    </lineage>
</organism>
<evidence type="ECO:0000259" key="1">
    <source>
        <dbReference type="Pfam" id="PF01636"/>
    </source>
</evidence>
<reference evidence="2 3" key="1">
    <citation type="journal article" date="2011" name="Front. Microbiol.">
        <title>Genomic signatures of strain selection and enhancement in Bacillus atrophaeus var. globigii, a historical biowarfare simulant.</title>
        <authorList>
            <person name="Gibbons H.S."/>
            <person name="Broomall S.M."/>
            <person name="McNew L.A."/>
            <person name="Daligault H."/>
            <person name="Chapman C."/>
            <person name="Bruce D."/>
            <person name="Karavis M."/>
            <person name="Krepps M."/>
            <person name="McGregor P.A."/>
            <person name="Hong C."/>
            <person name="Park K.H."/>
            <person name="Akmal A."/>
            <person name="Feldman A."/>
            <person name="Lin J.S."/>
            <person name="Chang W.E."/>
            <person name="Higgs B.W."/>
            <person name="Demirev P."/>
            <person name="Lindquist J."/>
            <person name="Liem A."/>
            <person name="Fochler E."/>
            <person name="Read T.D."/>
            <person name="Tapia R."/>
            <person name="Johnson S."/>
            <person name="Bishop-Lilly K.A."/>
            <person name="Detter C."/>
            <person name="Han C."/>
            <person name="Sozhamannan S."/>
            <person name="Rosenzweig C.N."/>
            <person name="Skowronski E.W."/>
        </authorList>
    </citation>
    <scope>NUCLEOTIDE SEQUENCE [LARGE SCALE GENOMIC DNA]</scope>
    <source>
        <strain evidence="2 3">GYP-17</strain>
    </source>
</reference>
<protein>
    <submittedName>
        <fullName evidence="2">Phosphotransferase family protein</fullName>
    </submittedName>
</protein>
<sequence length="365" mass="43046">MPSTHSTVIDRGVEVRPEERFDVQAVTEWLLRKRPELEGEPEVTQFLGGASNWTYRLKYANADLILRRPPAGTKAKSAHNMQREHDIQLMLKRFYPTVPTMVGYCSDTSIIGTDFYVMERIEGIIPRKNLPGDLQLSSEQVRTLCTEMLDQLIALHQVNYVEAGLDSLGKGSGYIERQVEGWIRRYDQAKTWNVTHAKQIKRWLREHQPRQENLCITHNDFRFDNLVLNPDNPTEILAVLDWELATIGDPLMELGNMLAYWVQADDDRLARATRRQPTHLPGMFTREEVIAYYCEKMNLGDVDMTFYEVFGLFRLSVIAQQIYYRYHHKQTRNPQFKNFWIIVNYLHWRCWRLIRRNGRTQRRGR</sequence>
<name>A0A432WR64_9GAMM</name>